<dbReference type="InterPro" id="IPR027417">
    <property type="entry name" value="P-loop_NTPase"/>
</dbReference>
<dbReference type="Gene3D" id="3.40.50.300">
    <property type="entry name" value="P-loop containing nucleotide triphosphate hydrolases"/>
    <property type="match status" value="1"/>
</dbReference>
<dbReference type="Pfam" id="PF00411">
    <property type="entry name" value="Ribosomal_S11"/>
    <property type="match status" value="1"/>
</dbReference>
<evidence type="ECO:0000256" key="3">
    <source>
        <dbReference type="ARBA" id="ARBA00023274"/>
    </source>
</evidence>
<name>A0A4Y2RZX3_ARAVE</name>
<dbReference type="GO" id="GO:1990904">
    <property type="term" value="C:ribonucleoprotein complex"/>
    <property type="evidence" value="ECO:0007669"/>
    <property type="project" value="UniProtKB-KW"/>
</dbReference>
<dbReference type="EMBL" id="BGPR01019270">
    <property type="protein sequence ID" value="GBN81454.1"/>
    <property type="molecule type" value="Genomic_DNA"/>
</dbReference>
<evidence type="ECO:0000256" key="1">
    <source>
        <dbReference type="ARBA" id="ARBA00006194"/>
    </source>
</evidence>
<dbReference type="Gene3D" id="3.30.420.80">
    <property type="entry name" value="Ribosomal protein S11"/>
    <property type="match status" value="1"/>
</dbReference>
<reference evidence="4 5" key="1">
    <citation type="journal article" date="2019" name="Sci. Rep.">
        <title>Orb-weaving spider Araneus ventricosus genome elucidates the spidroin gene catalogue.</title>
        <authorList>
            <person name="Kono N."/>
            <person name="Nakamura H."/>
            <person name="Ohtoshi R."/>
            <person name="Moran D.A.P."/>
            <person name="Shinohara A."/>
            <person name="Yoshida Y."/>
            <person name="Fujiwara M."/>
            <person name="Mori M."/>
            <person name="Tomita M."/>
            <person name="Arakawa K."/>
        </authorList>
    </citation>
    <scope>NUCLEOTIDE SEQUENCE [LARGE SCALE GENOMIC DNA]</scope>
</reference>
<dbReference type="PANTHER" id="PTHR11759">
    <property type="entry name" value="40S RIBOSOMAL PROTEIN S14/30S RIBOSOMAL PROTEIN S11"/>
    <property type="match status" value="1"/>
</dbReference>
<proteinExistence type="inferred from homology"/>
<evidence type="ECO:0000313" key="5">
    <source>
        <dbReference type="Proteomes" id="UP000499080"/>
    </source>
</evidence>
<comment type="caution">
    <text evidence="4">The sequence shown here is derived from an EMBL/GenBank/DDBJ whole genome shotgun (WGS) entry which is preliminary data.</text>
</comment>
<dbReference type="AlphaFoldDB" id="A0A4Y2RZX3"/>
<dbReference type="OrthoDB" id="10058039at2759"/>
<protein>
    <submittedName>
        <fullName evidence="4">30S ribosomal protein S11</fullName>
    </submittedName>
</protein>
<keyword evidence="3" id="KW-0687">Ribonucleoprotein</keyword>
<dbReference type="GO" id="GO:0006412">
    <property type="term" value="P:translation"/>
    <property type="evidence" value="ECO:0007669"/>
    <property type="project" value="InterPro"/>
</dbReference>
<dbReference type="InterPro" id="IPR001971">
    <property type="entry name" value="Ribosomal_uS11"/>
</dbReference>
<comment type="similarity">
    <text evidence="1">Belongs to the universal ribosomal protein uS11 family.</text>
</comment>
<sequence length="233" mass="25491">MDIVIELQLDDKIAVNRLKSLLVCLDCKSVYSASSLKNDDGLACMKCKSIRLERRIDASNLSTINRRISEYHIQIKSLHEHYKEKVLTINANLNADQVITVGKSAKKFVTGVIHIRATFNNTFINVTDVQGNTLYQTSIGAHGFSGSRKSTPYAAGKASESAAKVAVERFGMKVVSVVIRGPGFGAEAAVKALQGCGLTVTSIAGETAIPHNGCRLRKKEKSIEYLKRLFYVL</sequence>
<organism evidence="4 5">
    <name type="scientific">Araneus ventricosus</name>
    <name type="common">Orbweaver spider</name>
    <name type="synonym">Epeira ventricosa</name>
    <dbReference type="NCBI Taxonomy" id="182803"/>
    <lineage>
        <taxon>Eukaryota</taxon>
        <taxon>Metazoa</taxon>
        <taxon>Ecdysozoa</taxon>
        <taxon>Arthropoda</taxon>
        <taxon>Chelicerata</taxon>
        <taxon>Arachnida</taxon>
        <taxon>Araneae</taxon>
        <taxon>Araneomorphae</taxon>
        <taxon>Entelegynae</taxon>
        <taxon>Araneoidea</taxon>
        <taxon>Araneidae</taxon>
        <taxon>Araneus</taxon>
    </lineage>
</organism>
<accession>A0A4Y2RZX3</accession>
<evidence type="ECO:0000256" key="2">
    <source>
        <dbReference type="ARBA" id="ARBA00022980"/>
    </source>
</evidence>
<keyword evidence="2 4" id="KW-0689">Ribosomal protein</keyword>
<evidence type="ECO:0000313" key="4">
    <source>
        <dbReference type="EMBL" id="GBN81454.1"/>
    </source>
</evidence>
<dbReference type="NCBIfam" id="NF003698">
    <property type="entry name" value="PRK05309.1"/>
    <property type="match status" value="1"/>
</dbReference>
<dbReference type="InterPro" id="IPR036967">
    <property type="entry name" value="Ribosomal_uS11_sf"/>
</dbReference>
<dbReference type="GO" id="GO:0003735">
    <property type="term" value="F:structural constituent of ribosome"/>
    <property type="evidence" value="ECO:0007669"/>
    <property type="project" value="InterPro"/>
</dbReference>
<dbReference type="HAMAP" id="MF_01310">
    <property type="entry name" value="Ribosomal_uS11"/>
    <property type="match status" value="1"/>
</dbReference>
<dbReference type="GO" id="GO:0005840">
    <property type="term" value="C:ribosome"/>
    <property type="evidence" value="ECO:0007669"/>
    <property type="project" value="UniProtKB-KW"/>
</dbReference>
<dbReference type="Proteomes" id="UP000499080">
    <property type="component" value="Unassembled WGS sequence"/>
</dbReference>
<keyword evidence="5" id="KW-1185">Reference proteome</keyword>
<dbReference type="SUPFAM" id="SSF53137">
    <property type="entry name" value="Translational machinery components"/>
    <property type="match status" value="1"/>
</dbReference>
<gene>
    <name evidence="4" type="primary">rpsK</name>
    <name evidence="4" type="ORF">AVEN_228696_1</name>
</gene>